<gene>
    <name evidence="1" type="ORF">COB11_08445</name>
</gene>
<evidence type="ECO:0000313" key="2">
    <source>
        <dbReference type="Proteomes" id="UP000217838"/>
    </source>
</evidence>
<reference evidence="2" key="1">
    <citation type="submission" date="2017-08" db="EMBL/GenBank/DDBJ databases">
        <title>A dynamic microbial community with high functional redundancy inhabits the cold, oxic subseafloor aquifer.</title>
        <authorList>
            <person name="Tully B.J."/>
            <person name="Wheat C.G."/>
            <person name="Glazer B.T."/>
            <person name="Huber J.A."/>
        </authorList>
    </citation>
    <scope>NUCLEOTIDE SEQUENCE [LARGE SCALE GENOMIC DNA]</scope>
</reference>
<dbReference type="Proteomes" id="UP000217838">
    <property type="component" value="Unassembled WGS sequence"/>
</dbReference>
<dbReference type="AlphaFoldDB" id="A0A2A4Y962"/>
<protein>
    <submittedName>
        <fullName evidence="1">Uncharacterized protein</fullName>
    </submittedName>
</protein>
<sequence>RTFENILVDSTGKLHLIDQGRCLGVHMYGGPAVRGDFHEAMLNSDLVSHPACKIPSDPNVIREFEKINTKEVEKRLLELGLSDMEIKPMLTRHKVMCHALKKGYTVHEVAMLIKQKTTKLMRTAASRQGAKFNPKKFQTDLAKLFFIAVDKGEHKASTKKVIR</sequence>
<dbReference type="EMBL" id="NVUU01000135">
    <property type="protein sequence ID" value="PCI91366.1"/>
    <property type="molecule type" value="Genomic_DNA"/>
</dbReference>
<proteinExistence type="predicted"/>
<name>A0A2A4Y962_UNCAE</name>
<feature type="non-terminal residue" evidence="1">
    <location>
        <position position="1"/>
    </location>
</feature>
<organism evidence="1 2">
    <name type="scientific">Aerophobetes bacterium</name>
    <dbReference type="NCBI Taxonomy" id="2030807"/>
    <lineage>
        <taxon>Bacteria</taxon>
        <taxon>Candidatus Aerophobota</taxon>
    </lineage>
</organism>
<comment type="caution">
    <text evidence="1">The sequence shown here is derived from an EMBL/GenBank/DDBJ whole genome shotgun (WGS) entry which is preliminary data.</text>
</comment>
<evidence type="ECO:0000313" key="1">
    <source>
        <dbReference type="EMBL" id="PCI91366.1"/>
    </source>
</evidence>
<accession>A0A2A4Y962</accession>